<comment type="subcellular location">
    <subcellularLocation>
        <location evidence="1">Cell outer membrane</location>
    </subcellularLocation>
</comment>
<dbReference type="GO" id="GO:0009279">
    <property type="term" value="C:cell outer membrane"/>
    <property type="evidence" value="ECO:0007669"/>
    <property type="project" value="UniProtKB-SubCell"/>
</dbReference>
<evidence type="ECO:0000313" key="11">
    <source>
        <dbReference type="Proteomes" id="UP000190897"/>
    </source>
</evidence>
<dbReference type="Proteomes" id="UP000190897">
    <property type="component" value="Unassembled WGS sequence"/>
</dbReference>
<comment type="similarity">
    <text evidence="2">Belongs to the outer membrane factor (OMF) (TC 1.B.17) family.</text>
</comment>
<evidence type="ECO:0000256" key="9">
    <source>
        <dbReference type="SAM" id="SignalP"/>
    </source>
</evidence>
<keyword evidence="4" id="KW-1134">Transmembrane beta strand</keyword>
<keyword evidence="8" id="KW-0175">Coiled coil</keyword>
<keyword evidence="6" id="KW-0472">Membrane</keyword>
<dbReference type="SUPFAM" id="SSF56954">
    <property type="entry name" value="Outer membrane efflux proteins (OEP)"/>
    <property type="match status" value="1"/>
</dbReference>
<dbReference type="Pfam" id="PF02321">
    <property type="entry name" value="OEP"/>
    <property type="match status" value="2"/>
</dbReference>
<organism evidence="10 11">
    <name type="scientific">Dyadobacter psychrophilus</name>
    <dbReference type="NCBI Taxonomy" id="651661"/>
    <lineage>
        <taxon>Bacteria</taxon>
        <taxon>Pseudomonadati</taxon>
        <taxon>Bacteroidota</taxon>
        <taxon>Cytophagia</taxon>
        <taxon>Cytophagales</taxon>
        <taxon>Spirosomataceae</taxon>
        <taxon>Dyadobacter</taxon>
    </lineage>
</organism>
<sequence length="497" mass="55603">MLKSLRKSAVLFIVFCVSVAGNTAFAQKDTSQAANTYSLEDCIRIALETNPSVKISELTVQTNGNIYAQSKWQRWPSISFSASQGFSSGRNIDPFTNQFVQQNVNSNNYQLGGQITLFNGFQIKNNIKFNNENYQASAKDLDAARNDIMLNVALSYLQVMTNIELIEVAKRQVEASQLQVDRTAKLVEAGTLAESNLLDLKAQLANDELTLVNAENNLETAKLNLKQFMNMPGSEQINVVMIQVADPTLKAYDATIQEIFDVARGNLPQMQAAELRIAAAKTNIDLAKGAAMPSLTLNGGIYTAFSSAAPDERFVGDGTGFTTRDVISLTDYVVIDNKQVPIVQKIRTQNGEMRTFRYLDQLNFNRNSAVNLNLTIPIFTNFRVKYNVANAKIQQKTYEYQAQQVQLTIRKNVEQAYIDMTNAAKRYSATANQVRALQETFRVSQVRFDVGAINSVEYNIAKANLDRANGNLVQAKYDYVFRTKILDFYMNRPLSDF</sequence>
<dbReference type="PANTHER" id="PTHR30026:SF20">
    <property type="entry name" value="OUTER MEMBRANE PROTEIN TOLC"/>
    <property type="match status" value="1"/>
</dbReference>
<reference evidence="11" key="1">
    <citation type="submission" date="2017-02" db="EMBL/GenBank/DDBJ databases">
        <authorList>
            <person name="Varghese N."/>
            <person name="Submissions S."/>
        </authorList>
    </citation>
    <scope>NUCLEOTIDE SEQUENCE [LARGE SCALE GENOMIC DNA]</scope>
    <source>
        <strain evidence="11">DSM 22270</strain>
    </source>
</reference>
<proteinExistence type="inferred from homology"/>
<dbReference type="RefSeq" id="WP_082216115.1">
    <property type="nucleotide sequence ID" value="NZ_FUZA01000004.1"/>
</dbReference>
<gene>
    <name evidence="10" type="ORF">SAMN05660293_03624</name>
</gene>
<evidence type="ECO:0000256" key="6">
    <source>
        <dbReference type="ARBA" id="ARBA00023136"/>
    </source>
</evidence>
<dbReference type="InterPro" id="IPR051906">
    <property type="entry name" value="TolC-like"/>
</dbReference>
<dbReference type="GO" id="GO:0015562">
    <property type="term" value="F:efflux transmembrane transporter activity"/>
    <property type="evidence" value="ECO:0007669"/>
    <property type="project" value="InterPro"/>
</dbReference>
<keyword evidence="9" id="KW-0732">Signal</keyword>
<dbReference type="GO" id="GO:1990281">
    <property type="term" value="C:efflux pump complex"/>
    <property type="evidence" value="ECO:0007669"/>
    <property type="project" value="TreeGrafter"/>
</dbReference>
<feature type="chain" id="PRO_5012775396" evidence="9">
    <location>
        <begin position="27"/>
        <end position="497"/>
    </location>
</feature>
<evidence type="ECO:0000256" key="7">
    <source>
        <dbReference type="ARBA" id="ARBA00023237"/>
    </source>
</evidence>
<evidence type="ECO:0000256" key="5">
    <source>
        <dbReference type="ARBA" id="ARBA00022692"/>
    </source>
</evidence>
<evidence type="ECO:0000256" key="4">
    <source>
        <dbReference type="ARBA" id="ARBA00022452"/>
    </source>
</evidence>
<evidence type="ECO:0000256" key="1">
    <source>
        <dbReference type="ARBA" id="ARBA00004442"/>
    </source>
</evidence>
<feature type="signal peptide" evidence="9">
    <location>
        <begin position="1"/>
        <end position="26"/>
    </location>
</feature>
<accession>A0A1T5FZS4</accession>
<dbReference type="Gene3D" id="1.20.1600.10">
    <property type="entry name" value="Outer membrane efflux proteins (OEP)"/>
    <property type="match status" value="1"/>
</dbReference>
<evidence type="ECO:0000256" key="3">
    <source>
        <dbReference type="ARBA" id="ARBA00022448"/>
    </source>
</evidence>
<protein>
    <submittedName>
        <fullName evidence="10">Outer membrane protein</fullName>
    </submittedName>
</protein>
<keyword evidence="7" id="KW-0998">Cell outer membrane</keyword>
<feature type="coiled-coil region" evidence="8">
    <location>
        <begin position="197"/>
        <end position="231"/>
    </location>
</feature>
<dbReference type="InterPro" id="IPR003423">
    <property type="entry name" value="OMP_efflux"/>
</dbReference>
<dbReference type="STRING" id="651661.SAMN05660293_03624"/>
<keyword evidence="5" id="KW-0812">Transmembrane</keyword>
<keyword evidence="3" id="KW-0813">Transport</keyword>
<name>A0A1T5FZS4_9BACT</name>
<evidence type="ECO:0000256" key="2">
    <source>
        <dbReference type="ARBA" id="ARBA00007613"/>
    </source>
</evidence>
<dbReference type="PANTHER" id="PTHR30026">
    <property type="entry name" value="OUTER MEMBRANE PROTEIN TOLC"/>
    <property type="match status" value="1"/>
</dbReference>
<dbReference type="EMBL" id="FUZA01000004">
    <property type="protein sequence ID" value="SKC01557.1"/>
    <property type="molecule type" value="Genomic_DNA"/>
</dbReference>
<dbReference type="GO" id="GO:0015288">
    <property type="term" value="F:porin activity"/>
    <property type="evidence" value="ECO:0007669"/>
    <property type="project" value="TreeGrafter"/>
</dbReference>
<dbReference type="OrthoDB" id="9811587at2"/>
<keyword evidence="11" id="KW-1185">Reference proteome</keyword>
<dbReference type="AlphaFoldDB" id="A0A1T5FZS4"/>
<evidence type="ECO:0000313" key="10">
    <source>
        <dbReference type="EMBL" id="SKC01557.1"/>
    </source>
</evidence>
<evidence type="ECO:0000256" key="8">
    <source>
        <dbReference type="SAM" id="Coils"/>
    </source>
</evidence>